<dbReference type="STRING" id="1230453.C453_09733"/>
<dbReference type="PANTHER" id="PTHR13929:SF0">
    <property type="entry name" value="UBIA PRENYLTRANSFERASE DOMAIN-CONTAINING PROTEIN 1"/>
    <property type="match status" value="1"/>
</dbReference>
<dbReference type="Proteomes" id="UP000011612">
    <property type="component" value="Unassembled WGS sequence"/>
</dbReference>
<dbReference type="FunFam" id="1.10.357.140:FF:000016">
    <property type="entry name" value="1,4-dihydroxy-2-naphthoate octaprenyltransferase"/>
    <property type="match status" value="1"/>
</dbReference>
<comment type="catalytic activity">
    <reaction evidence="9">
        <text>an all-trans-polyprenyl diphosphate + 1,4-dihydroxy-2-naphthoate + H(+) = a 2-demethylmenaquinol + CO2 + diphosphate</text>
        <dbReference type="Rhea" id="RHEA:26478"/>
        <dbReference type="Rhea" id="RHEA-COMP:9563"/>
        <dbReference type="Rhea" id="RHEA-COMP:9564"/>
        <dbReference type="ChEBI" id="CHEBI:11173"/>
        <dbReference type="ChEBI" id="CHEBI:15378"/>
        <dbReference type="ChEBI" id="CHEBI:16526"/>
        <dbReference type="ChEBI" id="CHEBI:33019"/>
        <dbReference type="ChEBI" id="CHEBI:55437"/>
        <dbReference type="ChEBI" id="CHEBI:58914"/>
        <dbReference type="EC" id="2.5.1.74"/>
    </reaction>
</comment>
<dbReference type="InterPro" id="IPR004657">
    <property type="entry name" value="MenA"/>
</dbReference>
<evidence type="ECO:0000256" key="9">
    <source>
        <dbReference type="HAMAP-Rule" id="MF_01937"/>
    </source>
</evidence>
<dbReference type="InterPro" id="IPR026046">
    <property type="entry name" value="UBIAD1"/>
</dbReference>
<dbReference type="Gene3D" id="1.10.357.140">
    <property type="entry name" value="UbiA prenyltransferase"/>
    <property type="match status" value="1"/>
</dbReference>
<comment type="subcellular location">
    <subcellularLocation>
        <location evidence="1 9">Cell membrane</location>
        <topology evidence="1 9">Multi-pass membrane protein</topology>
    </subcellularLocation>
</comment>
<feature type="transmembrane region" description="Helical" evidence="9">
    <location>
        <begin position="98"/>
        <end position="115"/>
    </location>
</feature>
<evidence type="ECO:0000256" key="5">
    <source>
        <dbReference type="ARBA" id="ARBA00022679"/>
    </source>
</evidence>
<feature type="transmembrane region" description="Helical" evidence="9">
    <location>
        <begin position="228"/>
        <end position="251"/>
    </location>
</feature>
<keyword evidence="6 9" id="KW-0812">Transmembrane</keyword>
<dbReference type="OrthoDB" id="203724at2157"/>
<dbReference type="GO" id="GO:0005886">
    <property type="term" value="C:plasma membrane"/>
    <property type="evidence" value="ECO:0007669"/>
    <property type="project" value="UniProtKB-SubCell"/>
</dbReference>
<dbReference type="HAMAP" id="MF_01937">
    <property type="entry name" value="MenA_1"/>
    <property type="match status" value="1"/>
</dbReference>
<dbReference type="NCBIfam" id="TIGR00751">
    <property type="entry name" value="menA"/>
    <property type="match status" value="1"/>
</dbReference>
<feature type="transmembrane region" description="Helical" evidence="9">
    <location>
        <begin position="186"/>
        <end position="207"/>
    </location>
</feature>
<dbReference type="PANTHER" id="PTHR13929">
    <property type="entry name" value="1,4-DIHYDROXY-2-NAPHTHOATE OCTAPRENYLTRANSFERASE"/>
    <property type="match status" value="1"/>
</dbReference>
<dbReference type="UniPathway" id="UPA00079">
    <property type="reaction ID" value="UER00168"/>
</dbReference>
<dbReference type="InterPro" id="IPR044878">
    <property type="entry name" value="UbiA_sf"/>
</dbReference>
<keyword evidence="4" id="KW-0997">Cell inner membrane</keyword>
<name>M0HQS1_HALEO</name>
<evidence type="ECO:0000256" key="7">
    <source>
        <dbReference type="ARBA" id="ARBA00022989"/>
    </source>
</evidence>
<gene>
    <name evidence="9" type="primary">menA</name>
    <name evidence="10" type="ORF">C453_09733</name>
</gene>
<organism evidence="10 11">
    <name type="scientific">Haloferax elongans ATCC BAA-1513</name>
    <dbReference type="NCBI Taxonomy" id="1230453"/>
    <lineage>
        <taxon>Archaea</taxon>
        <taxon>Methanobacteriati</taxon>
        <taxon>Methanobacteriota</taxon>
        <taxon>Stenosarchaea group</taxon>
        <taxon>Halobacteria</taxon>
        <taxon>Halobacteriales</taxon>
        <taxon>Haloferacaceae</taxon>
        <taxon>Haloferax</taxon>
    </lineage>
</organism>
<proteinExistence type="inferred from homology"/>
<keyword evidence="11" id="KW-1185">Reference proteome</keyword>
<comment type="caution">
    <text evidence="10">The sequence shown here is derived from an EMBL/GenBank/DDBJ whole genome shotgun (WGS) entry which is preliminary data.</text>
</comment>
<keyword evidence="3 9" id="KW-1003">Cell membrane</keyword>
<dbReference type="PATRIC" id="fig|1230453.4.peg.1916"/>
<accession>M0HQS1</accession>
<comment type="pathway">
    <text evidence="9">Quinol/quinone metabolism; menaquinone biosynthesis; menaquinol from 1,4-dihydroxy-2-naphthoate: step 1/2.</text>
</comment>
<evidence type="ECO:0000256" key="4">
    <source>
        <dbReference type="ARBA" id="ARBA00022519"/>
    </source>
</evidence>
<dbReference type="GO" id="GO:0009234">
    <property type="term" value="P:menaquinone biosynthetic process"/>
    <property type="evidence" value="ECO:0007669"/>
    <property type="project" value="UniProtKB-UniRule"/>
</dbReference>
<comment type="similarity">
    <text evidence="9">Belongs to the MenA family. Type 1 subfamily.</text>
</comment>
<keyword evidence="8 9" id="KW-0472">Membrane</keyword>
<dbReference type="EMBL" id="AOLK01000015">
    <property type="protein sequence ID" value="ELZ86088.1"/>
    <property type="molecule type" value="Genomic_DNA"/>
</dbReference>
<dbReference type="EC" id="2.5.1.74" evidence="9"/>
<sequence length="312" mass="32848">MSTQDISRTQAWVMASRPQTLPAAAAPVLVGTALAVHDGLFAPLPALAALVGALLIQVGTNFANDYYDAIQGADTEAREGFTRVTAGGLIPPAEVKRAMYLTFAAAILLGTYLVYVGGVPILVIGLLSVASGIAYTGGPYPLGYHGLGDLFVFVFFGLVAVVGTYYVQAASILAAPLSMGIPPETVTLVAVLASLPIAAISTNILVVNNIRDKEEDATTGKRTLAVRFGYGFARAEYVVMLVVAYAVPLYLWTRSGFEWHVLLPFLSMPIAARIARTVLTETNGELLNPALEDTGKLLALYALLFSVGLALA</sequence>
<keyword evidence="7 9" id="KW-1133">Transmembrane helix</keyword>
<feature type="transmembrane region" description="Helical" evidence="9">
    <location>
        <begin position="150"/>
        <end position="174"/>
    </location>
</feature>
<evidence type="ECO:0000256" key="1">
    <source>
        <dbReference type="ARBA" id="ARBA00004651"/>
    </source>
</evidence>
<dbReference type="AlphaFoldDB" id="M0HQS1"/>
<evidence type="ECO:0000256" key="2">
    <source>
        <dbReference type="ARBA" id="ARBA00022428"/>
    </source>
</evidence>
<dbReference type="Pfam" id="PF01040">
    <property type="entry name" value="UbiA"/>
    <property type="match status" value="1"/>
</dbReference>
<feature type="transmembrane region" description="Helical" evidence="9">
    <location>
        <begin position="121"/>
        <end position="138"/>
    </location>
</feature>
<dbReference type="InterPro" id="IPR000537">
    <property type="entry name" value="UbiA_prenyltransferase"/>
</dbReference>
<evidence type="ECO:0000313" key="11">
    <source>
        <dbReference type="Proteomes" id="UP000011612"/>
    </source>
</evidence>
<evidence type="ECO:0000256" key="6">
    <source>
        <dbReference type="ARBA" id="ARBA00022692"/>
    </source>
</evidence>
<dbReference type="NCBIfam" id="NF004751">
    <property type="entry name" value="PRK06080.1-3"/>
    <property type="match status" value="1"/>
</dbReference>
<dbReference type="CDD" id="cd13962">
    <property type="entry name" value="PT_UbiA_UBIAD1"/>
    <property type="match status" value="1"/>
</dbReference>
<keyword evidence="2 9" id="KW-0474">Menaquinone biosynthesis</keyword>
<evidence type="ECO:0000256" key="3">
    <source>
        <dbReference type="ARBA" id="ARBA00022475"/>
    </source>
</evidence>
<dbReference type="GO" id="GO:0042371">
    <property type="term" value="P:vitamin K biosynthetic process"/>
    <property type="evidence" value="ECO:0007669"/>
    <property type="project" value="TreeGrafter"/>
</dbReference>
<evidence type="ECO:0000313" key="10">
    <source>
        <dbReference type="EMBL" id="ELZ86088.1"/>
    </source>
</evidence>
<comment type="function">
    <text evidence="9">Conversion of 1,4-dihydroxy-2-naphthoate (DHNA) to demethylmenaquinone (DMK).</text>
</comment>
<dbReference type="PIRSF" id="PIRSF005355">
    <property type="entry name" value="UBIAD1"/>
    <property type="match status" value="1"/>
</dbReference>
<reference evidence="10 11" key="1">
    <citation type="journal article" date="2014" name="PLoS Genet.">
        <title>Phylogenetically driven sequencing of extremely halophilic archaea reveals strategies for static and dynamic osmo-response.</title>
        <authorList>
            <person name="Becker E.A."/>
            <person name="Seitzer P.M."/>
            <person name="Tritt A."/>
            <person name="Larsen D."/>
            <person name="Krusor M."/>
            <person name="Yao A.I."/>
            <person name="Wu D."/>
            <person name="Madern D."/>
            <person name="Eisen J.A."/>
            <person name="Darling A.E."/>
            <person name="Facciotti M.T."/>
        </authorList>
    </citation>
    <scope>NUCLEOTIDE SEQUENCE [LARGE SCALE GENOMIC DNA]</scope>
    <source>
        <strain evidence="10 11">ATCC BAA-1513</strain>
    </source>
</reference>
<comment type="caution">
    <text evidence="9">Lacks conserved residue(s) required for the propagation of feature annotation.</text>
</comment>
<dbReference type="GO" id="GO:0046428">
    <property type="term" value="F:1,4-dihydroxy-2-naphthoate polyprenyltransferase activity"/>
    <property type="evidence" value="ECO:0007669"/>
    <property type="project" value="UniProtKB-UniRule"/>
</dbReference>
<protein>
    <recommendedName>
        <fullName evidence="9">1,4-dihydroxy-2-naphthoate octaprenyltransferase</fullName>
        <shortName evidence="9">DHNA-octaprenyltransferase</shortName>
        <ecNumber evidence="9">2.5.1.74</ecNumber>
    </recommendedName>
</protein>
<keyword evidence="5 9" id="KW-0808">Transferase</keyword>
<evidence type="ECO:0000256" key="8">
    <source>
        <dbReference type="ARBA" id="ARBA00023136"/>
    </source>
</evidence>